<accession>A0A6M3ISH6</accession>
<sequence length="73" mass="8699">MHTTHVKLKNGREFDDVIEKYRPKEGYISFYNNGKVFFKDVESMITENDRVSINKITDRDELERAIEDGWLSE</sequence>
<proteinExistence type="predicted"/>
<dbReference type="AlphaFoldDB" id="A0A6M3ISH6"/>
<gene>
    <name evidence="1" type="ORF">MM415B01087_0003</name>
</gene>
<reference evidence="1" key="1">
    <citation type="submission" date="2020-03" db="EMBL/GenBank/DDBJ databases">
        <title>The deep terrestrial virosphere.</title>
        <authorList>
            <person name="Holmfeldt K."/>
            <person name="Nilsson E."/>
            <person name="Simone D."/>
            <person name="Lopez-Fernandez M."/>
            <person name="Wu X."/>
            <person name="de Brujin I."/>
            <person name="Lundin D."/>
            <person name="Andersson A."/>
            <person name="Bertilsson S."/>
            <person name="Dopson M."/>
        </authorList>
    </citation>
    <scope>NUCLEOTIDE SEQUENCE</scope>
    <source>
        <strain evidence="1">MM415B01087</strain>
    </source>
</reference>
<organism evidence="1">
    <name type="scientific">viral metagenome</name>
    <dbReference type="NCBI Taxonomy" id="1070528"/>
    <lineage>
        <taxon>unclassified sequences</taxon>
        <taxon>metagenomes</taxon>
        <taxon>organismal metagenomes</taxon>
    </lineage>
</organism>
<dbReference type="EMBL" id="MT141415">
    <property type="protein sequence ID" value="QJA60609.1"/>
    <property type="molecule type" value="Genomic_DNA"/>
</dbReference>
<evidence type="ECO:0000313" key="1">
    <source>
        <dbReference type="EMBL" id="QJA60609.1"/>
    </source>
</evidence>
<protein>
    <submittedName>
        <fullName evidence="1">Uncharacterized protein</fullName>
    </submittedName>
</protein>
<name>A0A6M3ISH6_9ZZZZ</name>